<protein>
    <recommendedName>
        <fullName evidence="4">FAD-binding domain-containing protein</fullName>
    </recommendedName>
</protein>
<organism evidence="5 6">
    <name type="scientific">Phlebiopsis gigantea (strain 11061_1 CR5-6)</name>
    <name type="common">White-rot fungus</name>
    <name type="synonym">Peniophora gigantea</name>
    <dbReference type="NCBI Taxonomy" id="745531"/>
    <lineage>
        <taxon>Eukaryota</taxon>
        <taxon>Fungi</taxon>
        <taxon>Dikarya</taxon>
        <taxon>Basidiomycota</taxon>
        <taxon>Agaricomycotina</taxon>
        <taxon>Agaricomycetes</taxon>
        <taxon>Polyporales</taxon>
        <taxon>Phanerochaetaceae</taxon>
        <taxon>Phlebiopsis</taxon>
    </lineage>
</organism>
<dbReference type="GO" id="GO:0071949">
    <property type="term" value="F:FAD binding"/>
    <property type="evidence" value="ECO:0007669"/>
    <property type="project" value="InterPro"/>
</dbReference>
<dbReference type="PRINTS" id="PR00420">
    <property type="entry name" value="RNGMNOXGNASE"/>
</dbReference>
<evidence type="ECO:0000256" key="1">
    <source>
        <dbReference type="ARBA" id="ARBA00022630"/>
    </source>
</evidence>
<evidence type="ECO:0000313" key="5">
    <source>
        <dbReference type="EMBL" id="KIP01759.1"/>
    </source>
</evidence>
<sequence length="401" mass="43717">MSSRPLRVAIVAGGVCGLTCAVGLQKRGVDVQVYEAAAKFGEIGAGLGLGRNAVNVLKALGVYDALSVDDMRGWFVYHRGTGNHEVLFDVRRRQGHALARRPPRGISRRTRRTPWTPRAHFKKRCTHRAEGASGTTTVHFADGTAAEADVVLGADGIKSVVRRFVTDTASRGVDPHAKFSNTICYRSLVPAARAREAGCKLDYGQRPRCMVGENRHLILFTVKRGTLINVVAFVSDPDSAPASYPHPPLASVQQATKAEVLAAPTKWNISVVYPYVPAAHWTRRAVLTARRQAHGMLPHLGAGAGQGLEDAYLLAQLLGHPQTNVEAVLRAYASVREPRARMVWEGSRHAGDIWDCRAGCDGIEAEEVKSLLDPVWHHPVDADMLVAEDVLVKEQVFRRTS</sequence>
<evidence type="ECO:0000256" key="2">
    <source>
        <dbReference type="ARBA" id="ARBA00022827"/>
    </source>
</evidence>
<dbReference type="PANTHER" id="PTHR46720">
    <property type="entry name" value="HYDROXYLASE, PUTATIVE (AFU_ORTHOLOGUE AFUA_3G01460)-RELATED"/>
    <property type="match status" value="1"/>
</dbReference>
<keyword evidence="1" id="KW-0285">Flavoprotein</keyword>
<keyword evidence="3" id="KW-0560">Oxidoreductase</keyword>
<dbReference type="GO" id="GO:0044550">
    <property type="term" value="P:secondary metabolite biosynthetic process"/>
    <property type="evidence" value="ECO:0007669"/>
    <property type="project" value="TreeGrafter"/>
</dbReference>
<dbReference type="InterPro" id="IPR051104">
    <property type="entry name" value="FAD_monoxygenase"/>
</dbReference>
<gene>
    <name evidence="5" type="ORF">PHLGIDRAFT_123076</name>
</gene>
<dbReference type="Pfam" id="PF01494">
    <property type="entry name" value="FAD_binding_3"/>
    <property type="match status" value="1"/>
</dbReference>
<dbReference type="InterPro" id="IPR002938">
    <property type="entry name" value="FAD-bd"/>
</dbReference>
<dbReference type="InterPro" id="IPR036188">
    <property type="entry name" value="FAD/NAD-bd_sf"/>
</dbReference>
<proteinExistence type="predicted"/>
<dbReference type="OrthoDB" id="417877at2759"/>
<evidence type="ECO:0000256" key="3">
    <source>
        <dbReference type="ARBA" id="ARBA00023002"/>
    </source>
</evidence>
<dbReference type="PANTHER" id="PTHR46720:SF3">
    <property type="entry name" value="FAD-BINDING DOMAIN-CONTAINING PROTEIN-RELATED"/>
    <property type="match status" value="1"/>
</dbReference>
<dbReference type="EMBL" id="KN840739">
    <property type="protein sequence ID" value="KIP01759.1"/>
    <property type="molecule type" value="Genomic_DNA"/>
</dbReference>
<name>A0A0C3NB73_PHLG1</name>
<dbReference type="AlphaFoldDB" id="A0A0C3NB73"/>
<evidence type="ECO:0000313" key="6">
    <source>
        <dbReference type="Proteomes" id="UP000053257"/>
    </source>
</evidence>
<reference evidence="5 6" key="1">
    <citation type="journal article" date="2014" name="PLoS Genet.">
        <title>Analysis of the Phlebiopsis gigantea genome, transcriptome and secretome provides insight into its pioneer colonization strategies of wood.</title>
        <authorList>
            <person name="Hori C."/>
            <person name="Ishida T."/>
            <person name="Igarashi K."/>
            <person name="Samejima M."/>
            <person name="Suzuki H."/>
            <person name="Master E."/>
            <person name="Ferreira P."/>
            <person name="Ruiz-Duenas F.J."/>
            <person name="Held B."/>
            <person name="Canessa P."/>
            <person name="Larrondo L.F."/>
            <person name="Schmoll M."/>
            <person name="Druzhinina I.S."/>
            <person name="Kubicek C.P."/>
            <person name="Gaskell J.A."/>
            <person name="Kersten P."/>
            <person name="St John F."/>
            <person name="Glasner J."/>
            <person name="Sabat G."/>
            <person name="Splinter BonDurant S."/>
            <person name="Syed K."/>
            <person name="Yadav J."/>
            <person name="Mgbeahuruike A.C."/>
            <person name="Kovalchuk A."/>
            <person name="Asiegbu F.O."/>
            <person name="Lackner G."/>
            <person name="Hoffmeister D."/>
            <person name="Rencoret J."/>
            <person name="Gutierrez A."/>
            <person name="Sun H."/>
            <person name="Lindquist E."/>
            <person name="Barry K."/>
            <person name="Riley R."/>
            <person name="Grigoriev I.V."/>
            <person name="Henrissat B."/>
            <person name="Kues U."/>
            <person name="Berka R.M."/>
            <person name="Martinez A.T."/>
            <person name="Covert S.F."/>
            <person name="Blanchette R.A."/>
            <person name="Cullen D."/>
        </authorList>
    </citation>
    <scope>NUCLEOTIDE SEQUENCE [LARGE SCALE GENOMIC DNA]</scope>
    <source>
        <strain evidence="5 6">11061_1 CR5-6</strain>
    </source>
</reference>
<dbReference type="Gene3D" id="3.50.50.60">
    <property type="entry name" value="FAD/NAD(P)-binding domain"/>
    <property type="match status" value="1"/>
</dbReference>
<dbReference type="Proteomes" id="UP000053257">
    <property type="component" value="Unassembled WGS sequence"/>
</dbReference>
<dbReference type="SUPFAM" id="SSF51905">
    <property type="entry name" value="FAD/NAD(P)-binding domain"/>
    <property type="match status" value="1"/>
</dbReference>
<dbReference type="STRING" id="745531.A0A0C3NB73"/>
<dbReference type="GO" id="GO:0016491">
    <property type="term" value="F:oxidoreductase activity"/>
    <property type="evidence" value="ECO:0007669"/>
    <property type="project" value="UniProtKB-KW"/>
</dbReference>
<evidence type="ECO:0000259" key="4">
    <source>
        <dbReference type="Pfam" id="PF01494"/>
    </source>
</evidence>
<feature type="domain" description="FAD-binding" evidence="4">
    <location>
        <begin position="7"/>
        <end position="344"/>
    </location>
</feature>
<keyword evidence="6" id="KW-1185">Reference proteome</keyword>
<accession>A0A0C3NB73</accession>
<keyword evidence="2" id="KW-0274">FAD</keyword>
<dbReference type="HOGENOM" id="CLU_009665_6_3_1"/>